<dbReference type="Pfam" id="PF03083">
    <property type="entry name" value="MtN3_slv"/>
    <property type="match status" value="2"/>
</dbReference>
<feature type="transmembrane region" description="Helical" evidence="9">
    <location>
        <begin position="73"/>
        <end position="96"/>
    </location>
</feature>
<dbReference type="InterPro" id="IPR004316">
    <property type="entry name" value="SWEET_rpt"/>
</dbReference>
<dbReference type="AlphaFoldDB" id="A0A178W7W6"/>
<feature type="transmembrane region" description="Helical" evidence="9">
    <location>
        <begin position="195"/>
        <end position="217"/>
    </location>
</feature>
<comment type="caution">
    <text evidence="9">Lacks conserved residue(s) required for the propagation of feature annotation.</text>
</comment>
<dbReference type="FunFam" id="1.20.1280.290:FF:000002">
    <property type="entry name" value="Bidirectional sugar transporter SWEET"/>
    <property type="match status" value="1"/>
</dbReference>
<evidence type="ECO:0000256" key="4">
    <source>
        <dbReference type="ARBA" id="ARBA00022597"/>
    </source>
</evidence>
<comment type="subcellular location">
    <subcellularLocation>
        <location evidence="1">Endomembrane system</location>
        <topology evidence="1">Multi-pass membrane protein</topology>
    </subcellularLocation>
</comment>
<dbReference type="GO" id="GO:0051260">
    <property type="term" value="P:protein homooligomerization"/>
    <property type="evidence" value="ECO:0007669"/>
    <property type="project" value="UniProtKB-ARBA"/>
</dbReference>
<evidence type="ECO:0000256" key="7">
    <source>
        <dbReference type="ARBA" id="ARBA00022989"/>
    </source>
</evidence>
<feature type="transmembrane region" description="Helical" evidence="9">
    <location>
        <begin position="135"/>
        <end position="155"/>
    </location>
</feature>
<sequence>MVHEQLNLIRKIVGILGNFISLCLFLSPTPTFIHIVKKKSVEKYSPLPYLATLLNCLVRALYGLPMVHPDSTLLVTISGIGITIEIVFLTIFFVFCGRQQHRLVISAVLTVQVVFVATLAVLVLTLEHTTDQRTISVGIVSCVFNAMMYASPLSVMKMVIKTKSLEFMPFLLSVVGFLNAGVWTIYGFVPFDPFLAIPNGIGCVFGLVQLILYGTYYKSTKGIMEERKKRLGYVGEVRLSNVIAQTEPENIPYLNKRVSGV</sequence>
<feature type="transmembrane region" description="Helical" evidence="9">
    <location>
        <begin position="167"/>
        <end position="189"/>
    </location>
</feature>
<dbReference type="FunFam" id="1.20.1280.290:FF:000001">
    <property type="entry name" value="Bidirectional sugar transporter SWEET"/>
    <property type="match status" value="1"/>
</dbReference>
<keyword evidence="3 9" id="KW-0813">Transport</keyword>
<evidence type="ECO:0000256" key="9">
    <source>
        <dbReference type="RuleBase" id="RU910715"/>
    </source>
</evidence>
<keyword evidence="5 9" id="KW-0812">Transmembrane</keyword>
<evidence type="ECO:0000256" key="1">
    <source>
        <dbReference type="ARBA" id="ARBA00004127"/>
    </source>
</evidence>
<dbReference type="PANTHER" id="PTHR10791">
    <property type="entry name" value="RAG1-ACTIVATING PROTEIN 1"/>
    <property type="match status" value="1"/>
</dbReference>
<protein>
    <recommendedName>
        <fullName evidence="9">Bidirectional sugar transporter SWEET</fullName>
    </recommendedName>
</protein>
<evidence type="ECO:0000313" key="11">
    <source>
        <dbReference type="Proteomes" id="UP000078284"/>
    </source>
</evidence>
<dbReference type="GO" id="GO:0016020">
    <property type="term" value="C:membrane"/>
    <property type="evidence" value="ECO:0007669"/>
    <property type="project" value="InterPro"/>
</dbReference>
<reference evidence="11" key="1">
    <citation type="journal article" date="2016" name="Proc. Natl. Acad. Sci. U.S.A.">
        <title>Chromosome-level assembly of Arabidopsis thaliana Ler reveals the extent of translocation and inversion polymorphisms.</title>
        <authorList>
            <person name="Zapata L."/>
            <person name="Ding J."/>
            <person name="Willing E.M."/>
            <person name="Hartwig B."/>
            <person name="Bezdan D."/>
            <person name="Jiao W.B."/>
            <person name="Patel V."/>
            <person name="Velikkakam James G."/>
            <person name="Koornneef M."/>
            <person name="Ossowski S."/>
            <person name="Schneeberger K."/>
        </authorList>
    </citation>
    <scope>NUCLEOTIDE SEQUENCE [LARGE SCALE GENOMIC DNA]</scope>
    <source>
        <strain evidence="11">cv. Landsberg erecta</strain>
    </source>
</reference>
<evidence type="ECO:0000256" key="8">
    <source>
        <dbReference type="ARBA" id="ARBA00023136"/>
    </source>
</evidence>
<dbReference type="SMR" id="A0A178W7W6"/>
<keyword evidence="6" id="KW-0677">Repeat</keyword>
<evidence type="ECO:0000256" key="3">
    <source>
        <dbReference type="ARBA" id="ARBA00022448"/>
    </source>
</evidence>
<comment type="function">
    <text evidence="9">Mediates both low-affinity uptake and efflux of sugar across the membrane.</text>
</comment>
<dbReference type="GO" id="GO:0012505">
    <property type="term" value="C:endomembrane system"/>
    <property type="evidence" value="ECO:0007669"/>
    <property type="project" value="UniProtKB-SubCell"/>
</dbReference>
<feature type="transmembrane region" description="Helical" evidence="9">
    <location>
        <begin position="12"/>
        <end position="35"/>
    </location>
</feature>
<evidence type="ECO:0000256" key="2">
    <source>
        <dbReference type="ARBA" id="ARBA00007809"/>
    </source>
</evidence>
<comment type="similarity">
    <text evidence="2 9">Belongs to the SWEET sugar transporter family.</text>
</comment>
<dbReference type="GO" id="GO:0051119">
    <property type="term" value="F:sugar transmembrane transporter activity"/>
    <property type="evidence" value="ECO:0007669"/>
    <property type="project" value="InterPro"/>
</dbReference>
<keyword evidence="7 9" id="KW-1133">Transmembrane helix</keyword>
<dbReference type="InterPro" id="IPR047664">
    <property type="entry name" value="SWEET"/>
</dbReference>
<evidence type="ECO:0000313" key="10">
    <source>
        <dbReference type="EMBL" id="OAP13841.1"/>
    </source>
</evidence>
<feature type="transmembrane region" description="Helical" evidence="9">
    <location>
        <begin position="103"/>
        <end position="123"/>
    </location>
</feature>
<accession>A0A178W7W6</accession>
<proteinExistence type="inferred from homology"/>
<dbReference type="Proteomes" id="UP000078284">
    <property type="component" value="Chromosome 1"/>
</dbReference>
<comment type="caution">
    <text evidence="10">The sequence shown here is derived from an EMBL/GenBank/DDBJ whole genome shotgun (WGS) entry which is preliminary data.</text>
</comment>
<evidence type="ECO:0000256" key="5">
    <source>
        <dbReference type="ARBA" id="ARBA00022692"/>
    </source>
</evidence>
<organism evidence="10 11">
    <name type="scientific">Arabidopsis thaliana</name>
    <name type="common">Mouse-ear cress</name>
    <dbReference type="NCBI Taxonomy" id="3702"/>
    <lineage>
        <taxon>Eukaryota</taxon>
        <taxon>Viridiplantae</taxon>
        <taxon>Streptophyta</taxon>
        <taxon>Embryophyta</taxon>
        <taxon>Tracheophyta</taxon>
        <taxon>Spermatophyta</taxon>
        <taxon>Magnoliopsida</taxon>
        <taxon>eudicotyledons</taxon>
        <taxon>Gunneridae</taxon>
        <taxon>Pentapetalae</taxon>
        <taxon>rosids</taxon>
        <taxon>malvids</taxon>
        <taxon>Brassicales</taxon>
        <taxon>Brassicaceae</taxon>
        <taxon>Camelineae</taxon>
        <taxon>Arabidopsis</taxon>
    </lineage>
</organism>
<evidence type="ECO:0000256" key="6">
    <source>
        <dbReference type="ARBA" id="ARBA00022737"/>
    </source>
</evidence>
<keyword evidence="8 9" id="KW-0472">Membrane</keyword>
<dbReference type="PANTHER" id="PTHR10791:SF130">
    <property type="entry name" value="BIDIRECTIONAL SUGAR TRANSPORTER SWEET6-RELATED"/>
    <property type="match status" value="1"/>
</dbReference>
<name>A0A178W7W6_ARATH</name>
<gene>
    <name evidence="10" type="ordered locus">AXX17_At1g60550</name>
</gene>
<dbReference type="ExpressionAtlas" id="A0A178W7W6">
    <property type="expression patterns" value="baseline and differential"/>
</dbReference>
<dbReference type="EMBL" id="LUHQ01000001">
    <property type="protein sequence ID" value="OAP13841.1"/>
    <property type="molecule type" value="Genomic_DNA"/>
</dbReference>
<dbReference type="Gene3D" id="1.20.1280.290">
    <property type="match status" value="2"/>
</dbReference>
<keyword evidence="4 9" id="KW-0762">Sugar transport</keyword>